<dbReference type="InterPro" id="IPR026960">
    <property type="entry name" value="RVT-Znf"/>
</dbReference>
<dbReference type="OrthoDB" id="683646at2759"/>
<dbReference type="PANTHER" id="PTHR36617:SF5">
    <property type="entry name" value="OS05G0421675 PROTEIN"/>
    <property type="match status" value="1"/>
</dbReference>
<accession>A0A1B5Z9S4</accession>
<name>A0A1B5Z9S4_TRISU</name>
<organism evidence="2 3">
    <name type="scientific">Trifolium subterraneum</name>
    <name type="common">Subterranean clover</name>
    <dbReference type="NCBI Taxonomy" id="3900"/>
    <lineage>
        <taxon>Eukaryota</taxon>
        <taxon>Viridiplantae</taxon>
        <taxon>Streptophyta</taxon>
        <taxon>Embryophyta</taxon>
        <taxon>Tracheophyta</taxon>
        <taxon>Spermatophyta</taxon>
        <taxon>Magnoliopsida</taxon>
        <taxon>eudicotyledons</taxon>
        <taxon>Gunneridae</taxon>
        <taxon>Pentapetalae</taxon>
        <taxon>rosids</taxon>
        <taxon>fabids</taxon>
        <taxon>Fabales</taxon>
        <taxon>Fabaceae</taxon>
        <taxon>Papilionoideae</taxon>
        <taxon>50 kb inversion clade</taxon>
        <taxon>NPAAA clade</taxon>
        <taxon>Hologalegina</taxon>
        <taxon>IRL clade</taxon>
        <taxon>Trifolieae</taxon>
        <taxon>Trifolium</taxon>
    </lineage>
</organism>
<gene>
    <name evidence="2" type="ORF">TSUD_425330</name>
</gene>
<feature type="non-terminal residue" evidence="2">
    <location>
        <position position="203"/>
    </location>
</feature>
<keyword evidence="3" id="KW-1185">Reference proteome</keyword>
<dbReference type="Pfam" id="PF13966">
    <property type="entry name" value="zf-RVT"/>
    <property type="match status" value="1"/>
</dbReference>
<evidence type="ECO:0000259" key="1">
    <source>
        <dbReference type="Pfam" id="PF13966"/>
    </source>
</evidence>
<evidence type="ECO:0000313" key="3">
    <source>
        <dbReference type="Proteomes" id="UP000242715"/>
    </source>
</evidence>
<dbReference type="PANTHER" id="PTHR36617">
    <property type="entry name" value="PROTEIN, PUTATIVE-RELATED"/>
    <property type="match status" value="1"/>
</dbReference>
<evidence type="ECO:0000313" key="2">
    <source>
        <dbReference type="EMBL" id="GAU10832.1"/>
    </source>
</evidence>
<feature type="domain" description="Reverse transcriptase zinc-binding" evidence="1">
    <location>
        <begin position="79"/>
        <end position="167"/>
    </location>
</feature>
<sequence>PLCERFGRLFDLEETKLRTVAEMFSLGWGADGEAWEWRRELRVWEEEMLGECQTLLLNFPLQAQSSDRWQWQPDPDVGYTVRGAYELLTSQVSATTDDAEKFIWHSQVPLKVSIFAWRLVRDRLPTKANLVTRGILSRVAGLCVSGCGEVESAQHLFVSCSIFGSIWGLVRSWIGITSADPTSLRDHFVQFTYSAGGSRVRRS</sequence>
<comment type="caution">
    <text evidence="2">The sequence shown here is derived from an EMBL/GenBank/DDBJ whole genome shotgun (WGS) entry which is preliminary data.</text>
</comment>
<feature type="non-terminal residue" evidence="2">
    <location>
        <position position="1"/>
    </location>
</feature>
<dbReference type="EMBL" id="BCLP01053372">
    <property type="protein sequence ID" value="GAU10832.1"/>
    <property type="molecule type" value="Genomic_DNA"/>
</dbReference>
<reference evidence="3" key="1">
    <citation type="journal article" date="2017" name="Front. Plant Sci.">
        <title>Climate Clever Clovers: New Paradigm to Reduce the Environmental Footprint of Ruminants by Breeding Low Methanogenic Forages Utilizing Haplotype Variation.</title>
        <authorList>
            <person name="Kaur P."/>
            <person name="Appels R."/>
            <person name="Bayer P.E."/>
            <person name="Keeble-Gagnere G."/>
            <person name="Wang J."/>
            <person name="Hirakawa H."/>
            <person name="Shirasawa K."/>
            <person name="Vercoe P."/>
            <person name="Stefanova K."/>
            <person name="Durmic Z."/>
            <person name="Nichols P."/>
            <person name="Revell C."/>
            <person name="Isobe S.N."/>
            <person name="Edwards D."/>
            <person name="Erskine W."/>
        </authorList>
    </citation>
    <scope>NUCLEOTIDE SEQUENCE [LARGE SCALE GENOMIC DNA]</scope>
    <source>
        <strain evidence="3">cv. Daliak</strain>
    </source>
</reference>
<dbReference type="AlphaFoldDB" id="A0A1B5Z9S4"/>
<protein>
    <recommendedName>
        <fullName evidence="1">Reverse transcriptase zinc-binding domain-containing protein</fullName>
    </recommendedName>
</protein>
<dbReference type="Proteomes" id="UP000242715">
    <property type="component" value="Unassembled WGS sequence"/>
</dbReference>
<proteinExistence type="predicted"/>